<organism evidence="1 2">
    <name type="scientific">Phytophthora oleae</name>
    <dbReference type="NCBI Taxonomy" id="2107226"/>
    <lineage>
        <taxon>Eukaryota</taxon>
        <taxon>Sar</taxon>
        <taxon>Stramenopiles</taxon>
        <taxon>Oomycota</taxon>
        <taxon>Peronosporomycetes</taxon>
        <taxon>Peronosporales</taxon>
        <taxon>Peronosporaceae</taxon>
        <taxon>Phytophthora</taxon>
    </lineage>
</organism>
<evidence type="ECO:0000313" key="1">
    <source>
        <dbReference type="EMBL" id="KAL3658275.1"/>
    </source>
</evidence>
<keyword evidence="2" id="KW-1185">Reference proteome</keyword>
<dbReference type="Proteomes" id="UP001632037">
    <property type="component" value="Unassembled WGS sequence"/>
</dbReference>
<evidence type="ECO:0000313" key="2">
    <source>
        <dbReference type="Proteomes" id="UP001632037"/>
    </source>
</evidence>
<accession>A0ABD3EUS3</accession>
<sequence>MMTEAMMCVQLLAQLPSEIWASSIVLMKEAFITENVDNVLNKLFCDRSKTMICGATEVARINHVKKERKMRGYPCAK</sequence>
<proteinExistence type="predicted"/>
<protein>
    <submittedName>
        <fullName evidence="1">Uncharacterized protein</fullName>
    </submittedName>
</protein>
<reference evidence="1 2" key="1">
    <citation type="submission" date="2024-09" db="EMBL/GenBank/DDBJ databases">
        <title>Genome sequencing and assembly of Phytophthora oleae, isolate VK10A, causative agent of rot of olive drupes.</title>
        <authorList>
            <person name="Conti Taguali S."/>
            <person name="Riolo M."/>
            <person name="La Spada F."/>
            <person name="Cacciola S.O."/>
            <person name="Dionisio G."/>
        </authorList>
    </citation>
    <scope>NUCLEOTIDE SEQUENCE [LARGE SCALE GENOMIC DNA]</scope>
    <source>
        <strain evidence="1 2">VK10A</strain>
    </source>
</reference>
<dbReference type="EMBL" id="JBIMZQ010000055">
    <property type="protein sequence ID" value="KAL3658275.1"/>
    <property type="molecule type" value="Genomic_DNA"/>
</dbReference>
<comment type="caution">
    <text evidence="1">The sequence shown here is derived from an EMBL/GenBank/DDBJ whole genome shotgun (WGS) entry which is preliminary data.</text>
</comment>
<gene>
    <name evidence="1" type="ORF">V7S43_016664</name>
</gene>
<name>A0ABD3EUS3_9STRA</name>
<dbReference type="AlphaFoldDB" id="A0ABD3EUS3"/>